<dbReference type="PANTHER" id="PTHR16255">
    <property type="entry name" value="REQUIRED FOR MEIOTIC NUCLEAR DIVISION PROTEIN 1 HOMOLOG"/>
    <property type="match status" value="1"/>
</dbReference>
<sequence length="392" mass="43464">MPVNTRRDGDSLQQPLLPSAERRHDPAAGDSEAARAERAERLRLLTVQSAKSVPDLRKKGPQAIPPPAIRQKDKFVPLPPALTEPAVDESAGISELGGADSGEGESEGGAEAGTSRRITVYCVSESLDRKALEAILAVEFPGRPVTSYSDVTHLALEGHSQDVWFFDFGVIIMFGLRAEREAGLMGRLGPRVERRPYAASEVEVDEFQFVYSAEPPHIKNDCFVLNKRQASNQQVRLAIAHALAQSVKLALYEERVWDLVAETRDLPEALAKHGKVPVSTKRVAQLIGKVFLQNANVNLLSSVLDTPAFFWSAPDHLQALYERACEYLELETRAEVLNARFAVLQEMLDMLRDHQNNAHAARLELIIIWLLVVDCVLMMFQLMSLFGVIGRK</sequence>
<keyword evidence="3" id="KW-0472">Membrane</keyword>
<accession>A0A7S0RWY3</accession>
<feature type="compositionally biased region" description="Basic and acidic residues" evidence="2">
    <location>
        <begin position="20"/>
        <end position="43"/>
    </location>
</feature>
<dbReference type="Pfam" id="PF02582">
    <property type="entry name" value="DUF155"/>
    <property type="match status" value="1"/>
</dbReference>
<comment type="similarity">
    <text evidence="1">Belongs to the RMD1/sif2 family.</text>
</comment>
<evidence type="ECO:0000256" key="3">
    <source>
        <dbReference type="SAM" id="Phobius"/>
    </source>
</evidence>
<dbReference type="EMBL" id="HBFB01025997">
    <property type="protein sequence ID" value="CAD8689539.1"/>
    <property type="molecule type" value="Transcribed_RNA"/>
</dbReference>
<evidence type="ECO:0000256" key="1">
    <source>
        <dbReference type="ARBA" id="ARBA00008306"/>
    </source>
</evidence>
<dbReference type="InterPro" id="IPR051624">
    <property type="entry name" value="RMD1/Sad1-interacting"/>
</dbReference>
<feature type="domain" description="DUF155" evidence="4">
    <location>
        <begin position="163"/>
        <end position="338"/>
    </location>
</feature>
<evidence type="ECO:0000256" key="2">
    <source>
        <dbReference type="SAM" id="MobiDB-lite"/>
    </source>
</evidence>
<feature type="region of interest" description="Disordered" evidence="2">
    <location>
        <begin position="1"/>
        <end position="113"/>
    </location>
</feature>
<dbReference type="InterPro" id="IPR003734">
    <property type="entry name" value="DUF155"/>
</dbReference>
<protein>
    <recommendedName>
        <fullName evidence="4">DUF155 domain-containing protein</fullName>
    </recommendedName>
</protein>
<proteinExistence type="inferred from homology"/>
<gene>
    <name evidence="5" type="ORF">CLEI1391_LOCUS14547</name>
</gene>
<name>A0A7S0RWY3_9CHLO</name>
<dbReference type="PANTHER" id="PTHR16255:SF1">
    <property type="entry name" value="REQUIRED FOR MEIOTIC NUCLEAR DIVISION PROTEIN 1 HOMOLOG"/>
    <property type="match status" value="1"/>
</dbReference>
<organism evidence="5">
    <name type="scientific">Chlamydomonas leiostraca</name>
    <dbReference type="NCBI Taxonomy" id="1034604"/>
    <lineage>
        <taxon>Eukaryota</taxon>
        <taxon>Viridiplantae</taxon>
        <taxon>Chlorophyta</taxon>
        <taxon>core chlorophytes</taxon>
        <taxon>Chlorophyceae</taxon>
        <taxon>CS clade</taxon>
        <taxon>Chlamydomonadales</taxon>
        <taxon>Chlamydomonadaceae</taxon>
        <taxon>Chlamydomonas</taxon>
    </lineage>
</organism>
<evidence type="ECO:0000313" key="5">
    <source>
        <dbReference type="EMBL" id="CAD8689539.1"/>
    </source>
</evidence>
<feature type="compositionally biased region" description="Basic and acidic residues" evidence="2">
    <location>
        <begin position="1"/>
        <end position="10"/>
    </location>
</feature>
<dbReference type="AlphaFoldDB" id="A0A7S0RWY3"/>
<dbReference type="GO" id="GO:0005739">
    <property type="term" value="C:mitochondrion"/>
    <property type="evidence" value="ECO:0007669"/>
    <property type="project" value="UniProtKB-ARBA"/>
</dbReference>
<reference evidence="5" key="1">
    <citation type="submission" date="2021-01" db="EMBL/GenBank/DDBJ databases">
        <authorList>
            <person name="Corre E."/>
            <person name="Pelletier E."/>
            <person name="Niang G."/>
            <person name="Scheremetjew M."/>
            <person name="Finn R."/>
            <person name="Kale V."/>
            <person name="Holt S."/>
            <person name="Cochrane G."/>
            <person name="Meng A."/>
            <person name="Brown T."/>
            <person name="Cohen L."/>
        </authorList>
    </citation>
    <scope>NUCLEOTIDE SEQUENCE</scope>
    <source>
        <strain evidence="5">SAG 11-49</strain>
    </source>
</reference>
<keyword evidence="3" id="KW-1133">Transmembrane helix</keyword>
<feature type="transmembrane region" description="Helical" evidence="3">
    <location>
        <begin position="366"/>
        <end position="389"/>
    </location>
</feature>
<evidence type="ECO:0000259" key="4">
    <source>
        <dbReference type="Pfam" id="PF02582"/>
    </source>
</evidence>
<keyword evidence="3" id="KW-0812">Transmembrane</keyword>